<protein>
    <recommendedName>
        <fullName evidence="4">Secreted protein</fullName>
    </recommendedName>
</protein>
<accession>A0ABP4WXH9</accession>
<proteinExistence type="predicted"/>
<evidence type="ECO:0000313" key="3">
    <source>
        <dbReference type="Proteomes" id="UP001501204"/>
    </source>
</evidence>
<organism evidence="2 3">
    <name type="scientific">Kocuria aegyptia</name>
    <dbReference type="NCBI Taxonomy" id="330943"/>
    <lineage>
        <taxon>Bacteria</taxon>
        <taxon>Bacillati</taxon>
        <taxon>Actinomycetota</taxon>
        <taxon>Actinomycetes</taxon>
        <taxon>Micrococcales</taxon>
        <taxon>Micrococcaceae</taxon>
        <taxon>Kocuria</taxon>
    </lineage>
</organism>
<sequence length="130" mass="13811">MPARVLVVVLAEAHDGAPHLRRLPGDPGEPRNEPLGVLPPPLRRDAGEVLLDRLSCLLYGGLLGVAGTTIVSGTRVLGPSDTAAGGLCAHRSRPGATTYAALVDRDRDRNAQWHLARTAGDRWSDTCRCC</sequence>
<evidence type="ECO:0000256" key="1">
    <source>
        <dbReference type="SAM" id="MobiDB-lite"/>
    </source>
</evidence>
<keyword evidence="3" id="KW-1185">Reference proteome</keyword>
<name>A0ABP4WXH9_9MICC</name>
<evidence type="ECO:0008006" key="4">
    <source>
        <dbReference type="Google" id="ProtNLM"/>
    </source>
</evidence>
<reference evidence="3" key="1">
    <citation type="journal article" date="2019" name="Int. J. Syst. Evol. Microbiol.">
        <title>The Global Catalogue of Microorganisms (GCM) 10K type strain sequencing project: providing services to taxonomists for standard genome sequencing and annotation.</title>
        <authorList>
            <consortium name="The Broad Institute Genomics Platform"/>
            <consortium name="The Broad Institute Genome Sequencing Center for Infectious Disease"/>
            <person name="Wu L."/>
            <person name="Ma J."/>
        </authorList>
    </citation>
    <scope>NUCLEOTIDE SEQUENCE [LARGE SCALE GENOMIC DNA]</scope>
    <source>
        <strain evidence="3">JCM 14735</strain>
    </source>
</reference>
<gene>
    <name evidence="2" type="ORF">GCM10009767_22010</name>
</gene>
<evidence type="ECO:0000313" key="2">
    <source>
        <dbReference type="EMBL" id="GAA1762844.1"/>
    </source>
</evidence>
<dbReference type="EMBL" id="BAAAOA010000027">
    <property type="protein sequence ID" value="GAA1762844.1"/>
    <property type="molecule type" value="Genomic_DNA"/>
</dbReference>
<feature type="region of interest" description="Disordered" evidence="1">
    <location>
        <begin position="18"/>
        <end position="38"/>
    </location>
</feature>
<comment type="caution">
    <text evidence="2">The sequence shown here is derived from an EMBL/GenBank/DDBJ whole genome shotgun (WGS) entry which is preliminary data.</text>
</comment>
<dbReference type="Proteomes" id="UP001501204">
    <property type="component" value="Unassembled WGS sequence"/>
</dbReference>